<dbReference type="Gene3D" id="1.20.5.170">
    <property type="match status" value="1"/>
</dbReference>
<dbReference type="CDD" id="cd14695">
    <property type="entry name" value="bZIP_HLF"/>
    <property type="match status" value="1"/>
</dbReference>
<dbReference type="GO" id="GO:0000978">
    <property type="term" value="F:RNA polymerase II cis-regulatory region sequence-specific DNA binding"/>
    <property type="evidence" value="ECO:0007669"/>
    <property type="project" value="TreeGrafter"/>
</dbReference>
<feature type="compositionally biased region" description="Basic and acidic residues" evidence="6">
    <location>
        <begin position="133"/>
        <end position="150"/>
    </location>
</feature>
<dbReference type="SUPFAM" id="SSF57959">
    <property type="entry name" value="Leucine zipper domain"/>
    <property type="match status" value="1"/>
</dbReference>
<evidence type="ECO:0000256" key="4">
    <source>
        <dbReference type="ARBA" id="ARBA00023163"/>
    </source>
</evidence>
<accession>A0A8J4WXC0</accession>
<reference evidence="8" key="1">
    <citation type="submission" date="2019-05" db="EMBL/GenBank/DDBJ databases">
        <title>Annotation for the trematode Paragonimus heterotremus.</title>
        <authorList>
            <person name="Choi Y.-J."/>
        </authorList>
    </citation>
    <scope>NUCLEOTIDE SEQUENCE</scope>
    <source>
        <strain evidence="8">LC</strain>
    </source>
</reference>
<evidence type="ECO:0000313" key="9">
    <source>
        <dbReference type="Proteomes" id="UP000748531"/>
    </source>
</evidence>
<evidence type="ECO:0000256" key="6">
    <source>
        <dbReference type="SAM" id="MobiDB-lite"/>
    </source>
</evidence>
<dbReference type="InterPro" id="IPR046347">
    <property type="entry name" value="bZIP_sf"/>
</dbReference>
<keyword evidence="5" id="KW-0539">Nucleus</keyword>
<evidence type="ECO:0000256" key="5">
    <source>
        <dbReference type="ARBA" id="ARBA00023242"/>
    </source>
</evidence>
<organism evidence="8 9">
    <name type="scientific">Paragonimus heterotremus</name>
    <dbReference type="NCBI Taxonomy" id="100268"/>
    <lineage>
        <taxon>Eukaryota</taxon>
        <taxon>Metazoa</taxon>
        <taxon>Spiralia</taxon>
        <taxon>Lophotrochozoa</taxon>
        <taxon>Platyhelminthes</taxon>
        <taxon>Trematoda</taxon>
        <taxon>Digenea</taxon>
        <taxon>Plagiorchiida</taxon>
        <taxon>Troglotremata</taxon>
        <taxon>Troglotrematidae</taxon>
        <taxon>Paragonimus</taxon>
    </lineage>
</organism>
<evidence type="ECO:0000259" key="7">
    <source>
        <dbReference type="PROSITE" id="PS50217"/>
    </source>
</evidence>
<evidence type="ECO:0000256" key="2">
    <source>
        <dbReference type="ARBA" id="ARBA00023015"/>
    </source>
</evidence>
<dbReference type="InterPro" id="IPR004827">
    <property type="entry name" value="bZIP"/>
</dbReference>
<evidence type="ECO:0000256" key="3">
    <source>
        <dbReference type="ARBA" id="ARBA00023125"/>
    </source>
</evidence>
<evidence type="ECO:0000256" key="1">
    <source>
        <dbReference type="ARBA" id="ARBA00004123"/>
    </source>
</evidence>
<feature type="compositionally biased region" description="Basic and acidic residues" evidence="6">
    <location>
        <begin position="178"/>
        <end position="188"/>
    </location>
</feature>
<dbReference type="PROSITE" id="PS50217">
    <property type="entry name" value="BZIP"/>
    <property type="match status" value="1"/>
</dbReference>
<comment type="subcellular location">
    <subcellularLocation>
        <location evidence="1">Nucleus</location>
    </subcellularLocation>
</comment>
<evidence type="ECO:0000313" key="8">
    <source>
        <dbReference type="EMBL" id="KAF5399547.1"/>
    </source>
</evidence>
<dbReference type="Pfam" id="PF07716">
    <property type="entry name" value="bZIP_2"/>
    <property type="match status" value="1"/>
</dbReference>
<keyword evidence="2" id="KW-0805">Transcription regulation</keyword>
<dbReference type="GO" id="GO:0005634">
    <property type="term" value="C:nucleus"/>
    <property type="evidence" value="ECO:0007669"/>
    <property type="project" value="UniProtKB-SubCell"/>
</dbReference>
<feature type="compositionally biased region" description="Polar residues" evidence="6">
    <location>
        <begin position="109"/>
        <end position="125"/>
    </location>
</feature>
<dbReference type="PANTHER" id="PTHR11988:SF27">
    <property type="entry name" value="GH27708P"/>
    <property type="match status" value="1"/>
</dbReference>
<dbReference type="PANTHER" id="PTHR11988">
    <property type="entry name" value="THYROTROPH EMBRYONIC FACTOR RELATED"/>
    <property type="match status" value="1"/>
</dbReference>
<dbReference type="OrthoDB" id="6022300at2759"/>
<feature type="compositionally biased region" description="Low complexity" evidence="6">
    <location>
        <begin position="164"/>
        <end position="177"/>
    </location>
</feature>
<proteinExistence type="predicted"/>
<dbReference type="Proteomes" id="UP000748531">
    <property type="component" value="Unassembled WGS sequence"/>
</dbReference>
<dbReference type="EMBL" id="LUCH01003949">
    <property type="protein sequence ID" value="KAF5399547.1"/>
    <property type="molecule type" value="Genomic_DNA"/>
</dbReference>
<comment type="caution">
    <text evidence="8">The sequence shown here is derived from an EMBL/GenBank/DDBJ whole genome shotgun (WGS) entry which is preliminary data.</text>
</comment>
<keyword evidence="4" id="KW-0804">Transcription</keyword>
<gene>
    <name evidence="8" type="ORF">PHET_07025</name>
</gene>
<keyword evidence="3" id="KW-0238">DNA-binding</keyword>
<feature type="region of interest" description="Disordered" evidence="6">
    <location>
        <begin position="109"/>
        <end position="208"/>
    </location>
</feature>
<dbReference type="AlphaFoldDB" id="A0A8J4WXC0"/>
<name>A0A8J4WXC0_9TREM</name>
<dbReference type="InterPro" id="IPR040223">
    <property type="entry name" value="PAR_bZIP"/>
</dbReference>
<sequence>MQSGFSNPMVNLNDIAQQNYGPRISPYGSVSLHQPRISATSLVGDSYNYPMYENNIKNEHMLSGIPPSLPNLTVGNYGFCGASDTSVSSFSEFSVSSPHQLQTYTGDFSANASSDGSIASSAVTKSKSRRRSKVVDPETPKSAETPKADDFPLSLSTKDDHASPLRVSSPSSTSDASRTVDSKDDRYLQRRLRNNMAAKRSRDNRKRREDTIALRASYLEKSNMVLQAQILALKKEICMLRGIPFDPNYRVSVSDSTIVPTSCEQLTPFFNPCVISNVMPMSTLSCTPSVAGANHYSPSGLFSGHPPSHLHK</sequence>
<keyword evidence="9" id="KW-1185">Reference proteome</keyword>
<feature type="domain" description="BZIP" evidence="7">
    <location>
        <begin position="184"/>
        <end position="241"/>
    </location>
</feature>
<dbReference type="GO" id="GO:0000981">
    <property type="term" value="F:DNA-binding transcription factor activity, RNA polymerase II-specific"/>
    <property type="evidence" value="ECO:0007669"/>
    <property type="project" value="TreeGrafter"/>
</dbReference>
<dbReference type="SMART" id="SM00338">
    <property type="entry name" value="BRLZ"/>
    <property type="match status" value="1"/>
</dbReference>
<protein>
    <submittedName>
        <fullName evidence="8">Thyrotroph embryonic factor</fullName>
    </submittedName>
</protein>